<proteinExistence type="predicted"/>
<dbReference type="EMBL" id="CM042032">
    <property type="protein sequence ID" value="KAI3775727.1"/>
    <property type="molecule type" value="Genomic_DNA"/>
</dbReference>
<keyword evidence="2" id="KW-1185">Reference proteome</keyword>
<reference evidence="2" key="1">
    <citation type="journal article" date="2022" name="Mol. Ecol. Resour.">
        <title>The genomes of chicory, endive, great burdock and yacon provide insights into Asteraceae palaeo-polyploidization history and plant inulin production.</title>
        <authorList>
            <person name="Fan W."/>
            <person name="Wang S."/>
            <person name="Wang H."/>
            <person name="Wang A."/>
            <person name="Jiang F."/>
            <person name="Liu H."/>
            <person name="Zhao H."/>
            <person name="Xu D."/>
            <person name="Zhang Y."/>
        </authorList>
    </citation>
    <scope>NUCLEOTIDE SEQUENCE [LARGE SCALE GENOMIC DNA]</scope>
    <source>
        <strain evidence="2">cv. Yunnan</strain>
    </source>
</reference>
<accession>A0ACB9FWX1</accession>
<reference evidence="1 2" key="2">
    <citation type="journal article" date="2022" name="Mol. Ecol. Resour.">
        <title>The genomes of chicory, endive, great burdock and yacon provide insights into Asteraceae paleo-polyploidization history and plant inulin production.</title>
        <authorList>
            <person name="Fan W."/>
            <person name="Wang S."/>
            <person name="Wang H."/>
            <person name="Wang A."/>
            <person name="Jiang F."/>
            <person name="Liu H."/>
            <person name="Zhao H."/>
            <person name="Xu D."/>
            <person name="Zhang Y."/>
        </authorList>
    </citation>
    <scope>NUCLEOTIDE SEQUENCE [LARGE SCALE GENOMIC DNA]</scope>
    <source>
        <strain evidence="2">cv. Yunnan</strain>
        <tissue evidence="1">Leaves</tissue>
    </source>
</reference>
<dbReference type="Proteomes" id="UP001056120">
    <property type="component" value="Linkage Group LG15"/>
</dbReference>
<protein>
    <submittedName>
        <fullName evidence="1">Uncharacterized protein</fullName>
    </submittedName>
</protein>
<evidence type="ECO:0000313" key="1">
    <source>
        <dbReference type="EMBL" id="KAI3775727.1"/>
    </source>
</evidence>
<sequence>MLTAEKPTGQNIFKLNACHARRYPPQIKHTILVYRERHSAAKLQSSAASKGVRGIIQWLSKMLQEGVPEKTLSCGTHVNTTEPTFMYCITTTITDETATASATFFNEVVLSLLGKECKEVVKEGYENQHEIPRPFLEAIR</sequence>
<gene>
    <name evidence="1" type="ORF">L1987_45479</name>
</gene>
<name>A0ACB9FWX1_9ASTR</name>
<evidence type="ECO:0000313" key="2">
    <source>
        <dbReference type="Proteomes" id="UP001056120"/>
    </source>
</evidence>
<comment type="caution">
    <text evidence="1">The sequence shown here is derived from an EMBL/GenBank/DDBJ whole genome shotgun (WGS) entry which is preliminary data.</text>
</comment>
<organism evidence="1 2">
    <name type="scientific">Smallanthus sonchifolius</name>
    <dbReference type="NCBI Taxonomy" id="185202"/>
    <lineage>
        <taxon>Eukaryota</taxon>
        <taxon>Viridiplantae</taxon>
        <taxon>Streptophyta</taxon>
        <taxon>Embryophyta</taxon>
        <taxon>Tracheophyta</taxon>
        <taxon>Spermatophyta</taxon>
        <taxon>Magnoliopsida</taxon>
        <taxon>eudicotyledons</taxon>
        <taxon>Gunneridae</taxon>
        <taxon>Pentapetalae</taxon>
        <taxon>asterids</taxon>
        <taxon>campanulids</taxon>
        <taxon>Asterales</taxon>
        <taxon>Asteraceae</taxon>
        <taxon>Asteroideae</taxon>
        <taxon>Heliantheae alliance</taxon>
        <taxon>Millerieae</taxon>
        <taxon>Smallanthus</taxon>
    </lineage>
</organism>